<gene>
    <name evidence="4" type="ORF">NG653_02240</name>
</gene>
<feature type="signal peptide" evidence="1">
    <location>
        <begin position="1"/>
        <end position="21"/>
    </location>
</feature>
<dbReference type="Pfam" id="PF05193">
    <property type="entry name" value="Peptidase_M16_C"/>
    <property type="match status" value="1"/>
</dbReference>
<dbReference type="InterPro" id="IPR011765">
    <property type="entry name" value="Pept_M16_N"/>
</dbReference>
<proteinExistence type="predicted"/>
<evidence type="ECO:0000313" key="4">
    <source>
        <dbReference type="EMBL" id="MCO5723659.1"/>
    </source>
</evidence>
<dbReference type="PANTHER" id="PTHR11851:SF224">
    <property type="entry name" value="PROCESSING PROTEASE"/>
    <property type="match status" value="1"/>
</dbReference>
<evidence type="ECO:0000256" key="1">
    <source>
        <dbReference type="SAM" id="SignalP"/>
    </source>
</evidence>
<name>A0ABT1AVE8_9FLAO</name>
<keyword evidence="1" id="KW-0732">Signal</keyword>
<dbReference type="PANTHER" id="PTHR11851">
    <property type="entry name" value="METALLOPROTEASE"/>
    <property type="match status" value="1"/>
</dbReference>
<dbReference type="EMBL" id="JAMXIB010000001">
    <property type="protein sequence ID" value="MCO5723659.1"/>
    <property type="molecule type" value="Genomic_DNA"/>
</dbReference>
<dbReference type="InterPro" id="IPR007863">
    <property type="entry name" value="Peptidase_M16_C"/>
</dbReference>
<feature type="domain" description="Peptidase M16 N-terminal" evidence="2">
    <location>
        <begin position="61"/>
        <end position="193"/>
    </location>
</feature>
<feature type="domain" description="Peptidase M16 C-terminal" evidence="3">
    <location>
        <begin position="206"/>
        <end position="377"/>
    </location>
</feature>
<evidence type="ECO:0000259" key="3">
    <source>
        <dbReference type="Pfam" id="PF05193"/>
    </source>
</evidence>
<organism evidence="4 5">
    <name type="scientific">Robiginitalea marina</name>
    <dbReference type="NCBI Taxonomy" id="2954105"/>
    <lineage>
        <taxon>Bacteria</taxon>
        <taxon>Pseudomonadati</taxon>
        <taxon>Bacteroidota</taxon>
        <taxon>Flavobacteriia</taxon>
        <taxon>Flavobacteriales</taxon>
        <taxon>Flavobacteriaceae</taxon>
        <taxon>Robiginitalea</taxon>
    </lineage>
</organism>
<dbReference type="SUPFAM" id="SSF63411">
    <property type="entry name" value="LuxS/MPP-like metallohydrolase"/>
    <property type="match status" value="2"/>
</dbReference>
<reference evidence="4 5" key="1">
    <citation type="submission" date="2022-06" db="EMBL/GenBank/DDBJ databases">
        <authorList>
            <person name="Xuan X."/>
        </authorList>
    </citation>
    <scope>NUCLEOTIDE SEQUENCE [LARGE SCALE GENOMIC DNA]</scope>
    <source>
        <strain evidence="4 5">2V75</strain>
    </source>
</reference>
<dbReference type="Pfam" id="PF00675">
    <property type="entry name" value="Peptidase_M16"/>
    <property type="match status" value="1"/>
</dbReference>
<dbReference type="InterPro" id="IPR011249">
    <property type="entry name" value="Metalloenz_LuxS/M16"/>
</dbReference>
<evidence type="ECO:0000259" key="2">
    <source>
        <dbReference type="Pfam" id="PF00675"/>
    </source>
</evidence>
<dbReference type="RefSeq" id="WP_252740029.1">
    <property type="nucleotide sequence ID" value="NZ_JAMXIB010000001.1"/>
</dbReference>
<protein>
    <submittedName>
        <fullName evidence="4">Insulinase family protein</fullName>
    </submittedName>
</protein>
<dbReference type="Proteomes" id="UP001206312">
    <property type="component" value="Unassembled WGS sequence"/>
</dbReference>
<accession>A0ABT1AVE8</accession>
<dbReference type="Gene3D" id="3.30.830.10">
    <property type="entry name" value="Metalloenzyme, LuxS/M16 peptidase-like"/>
    <property type="match status" value="2"/>
</dbReference>
<feature type="chain" id="PRO_5045838845" evidence="1">
    <location>
        <begin position="22"/>
        <end position="463"/>
    </location>
</feature>
<sequence length="463" mass="50995">MKTFLYSMALALLLPLGPINAQQKEEPPKGGEPKNFTLPQKEVIAFYNGLTLVMIPYGSIPKATIQFSIKTGNIHEGPDQVWLADLMADLMKEGSSTRSARQLADEMAAMGGNLNIGVGTHTSSLSASVLYEFAPEAIRLMADVLRNPKWPVEELDRLKSDMKRSLAIQLSRPQSQARRDFYAALYPDHPYGRVFPTEAQIDSYGVEDLKQFYQENLGAQRTTVYVAGNFDAGAVKEAVEASMAGWQEGNPANYPVAEPVTAPSMKIIDRPGAPQSTIYYGLPVPGPSDPDFLALDVTNSILGGSFASRITSNIREDKGYTYSPTSVLATNYRSGAWFEVADVTTEHTGASIREITSEIERLQQEPPTAEELEGIINYESGIFVLQNSTPSGIIGQLIFLNTHDLDESFLKNKVANMHAVTPEQVSELTRKYIRPENMTLIVVGDKEKIEGQLEQTLEQPLKQ</sequence>
<comment type="caution">
    <text evidence="4">The sequence shown here is derived from an EMBL/GenBank/DDBJ whole genome shotgun (WGS) entry which is preliminary data.</text>
</comment>
<evidence type="ECO:0000313" key="5">
    <source>
        <dbReference type="Proteomes" id="UP001206312"/>
    </source>
</evidence>
<dbReference type="InterPro" id="IPR050361">
    <property type="entry name" value="MPP/UQCRC_Complex"/>
</dbReference>
<keyword evidence="5" id="KW-1185">Reference proteome</keyword>